<dbReference type="PANTHER" id="PTHR12801:SF45">
    <property type="entry name" value="RNA EXONUCLEASE 4"/>
    <property type="match status" value="1"/>
</dbReference>
<feature type="region of interest" description="Disordered" evidence="3">
    <location>
        <begin position="627"/>
        <end position="663"/>
    </location>
</feature>
<keyword evidence="5" id="KW-1185">Reference proteome</keyword>
<gene>
    <name evidence="4" type="ORF">CYCCA115_LOCUS13805</name>
</gene>
<accession>A0AAD2JI72</accession>
<dbReference type="SUPFAM" id="SSF53098">
    <property type="entry name" value="Ribonuclease H-like"/>
    <property type="match status" value="1"/>
</dbReference>
<dbReference type="Gene3D" id="3.30.420.10">
    <property type="entry name" value="Ribonuclease H-like superfamily/Ribonuclease H"/>
    <property type="match status" value="1"/>
</dbReference>
<sequence>MFRGKVASNDGPGPSTKKEEQDRQDPNGSEVKGKKKRSRGRRRKGKSKGQQPHPKNVSNNNSSNNSKKQHDAPMKKRDLYFCMTCAMVATASGPVVARVTIVNWDLEMVLDTFVHVPVPVIDFLDSGVTAHDIRKSITNVKAKSFAQVRQDVEKILVGKILIGHHLNEKLTALGLTHPITDVRDTSSFFGDADLRELGEVLLHKELPTSDKSDFLLQSCCAALDLYKTHRKEWEEDLIQQAQERQKLLMQQQQQQQQQQQTPPSRGYHYHQEHANHHPYHHTDHGNSPHMMMQHQHGYEFSNHSNQHPSMMAPHHQHSMQNNNSSWFVRANVPVSSQPQSTPALSSRAMQALSSYNSHHTGDEAFERGSSVSYDGSFIDSAADYSSSILDSSSHLSVDTASVASWQQEEPPQERPESNSSSWFRFGSKKSSPSSPQFEKLERRMSAVCEEPEDDLVEELQYGNTTKQQEEDDLRGREKSWFAFRRSKSPSQQADIVDVNNDLDYSRSHAARELARLKHQGGKTNLPVERNLVEPLELASEQAPSMLESSASSNDRSSSWFSKIRRAKSPTASKMAASSMESTTTTTTQEPTESTYAENDEDWLQEVMDKKMPAREDDDVDVGIDIDIDNAEQQESEATTGSSPWFRNFMRSPRSPKSNRSRLPSLENEFSSEFREPFEAGQDLDVWVGEKLSDADSDSHWTDSIFASRTRIATESTIPSIGTDDFLEEDDMSNDILIGMEQNLAFLNI</sequence>
<feature type="region of interest" description="Disordered" evidence="3">
    <location>
        <begin position="248"/>
        <end position="284"/>
    </location>
</feature>
<evidence type="ECO:0008006" key="6">
    <source>
        <dbReference type="Google" id="ProtNLM"/>
    </source>
</evidence>
<feature type="region of interest" description="Disordered" evidence="3">
    <location>
        <begin position="539"/>
        <end position="601"/>
    </location>
</feature>
<dbReference type="InterPro" id="IPR047021">
    <property type="entry name" value="REXO1/3/4-like"/>
</dbReference>
<dbReference type="GO" id="GO:0005634">
    <property type="term" value="C:nucleus"/>
    <property type="evidence" value="ECO:0007669"/>
    <property type="project" value="TreeGrafter"/>
</dbReference>
<evidence type="ECO:0000256" key="1">
    <source>
        <dbReference type="ARBA" id="ARBA00022722"/>
    </source>
</evidence>
<organism evidence="4 5">
    <name type="scientific">Cylindrotheca closterium</name>
    <dbReference type="NCBI Taxonomy" id="2856"/>
    <lineage>
        <taxon>Eukaryota</taxon>
        <taxon>Sar</taxon>
        <taxon>Stramenopiles</taxon>
        <taxon>Ochrophyta</taxon>
        <taxon>Bacillariophyta</taxon>
        <taxon>Bacillariophyceae</taxon>
        <taxon>Bacillariophycidae</taxon>
        <taxon>Bacillariales</taxon>
        <taxon>Bacillariaceae</taxon>
        <taxon>Cylindrotheca</taxon>
    </lineage>
</organism>
<name>A0AAD2JI72_9STRA</name>
<evidence type="ECO:0000256" key="3">
    <source>
        <dbReference type="SAM" id="MobiDB-lite"/>
    </source>
</evidence>
<protein>
    <recommendedName>
        <fullName evidence="6">Exonuclease domain-containing protein</fullName>
    </recommendedName>
</protein>
<feature type="compositionally biased region" description="Polar residues" evidence="3">
    <location>
        <begin position="635"/>
        <end position="644"/>
    </location>
</feature>
<feature type="compositionally biased region" description="Basic residues" evidence="3">
    <location>
        <begin position="33"/>
        <end position="47"/>
    </location>
</feature>
<keyword evidence="1" id="KW-0540">Nuclease</keyword>
<evidence type="ECO:0000256" key="2">
    <source>
        <dbReference type="ARBA" id="ARBA00022801"/>
    </source>
</evidence>
<feature type="compositionally biased region" description="Low complexity" evidence="3">
    <location>
        <begin position="248"/>
        <end position="260"/>
    </location>
</feature>
<dbReference type="InterPro" id="IPR012337">
    <property type="entry name" value="RNaseH-like_sf"/>
</dbReference>
<dbReference type="InterPro" id="IPR036397">
    <property type="entry name" value="RNaseH_sf"/>
</dbReference>
<proteinExistence type="predicted"/>
<feature type="compositionally biased region" description="Low complexity" evidence="3">
    <location>
        <begin position="650"/>
        <end position="663"/>
    </location>
</feature>
<dbReference type="PANTHER" id="PTHR12801">
    <property type="entry name" value="RNA EXONUCLEASE REXO1 / RECO3 FAMILY MEMBER-RELATED"/>
    <property type="match status" value="1"/>
</dbReference>
<dbReference type="GO" id="GO:0003676">
    <property type="term" value="F:nucleic acid binding"/>
    <property type="evidence" value="ECO:0007669"/>
    <property type="project" value="InterPro"/>
</dbReference>
<dbReference type="Proteomes" id="UP001295423">
    <property type="component" value="Unassembled WGS sequence"/>
</dbReference>
<keyword evidence="2" id="KW-0378">Hydrolase</keyword>
<dbReference type="AlphaFoldDB" id="A0AAD2JI72"/>
<comment type="caution">
    <text evidence="4">The sequence shown here is derived from an EMBL/GenBank/DDBJ whole genome shotgun (WGS) entry which is preliminary data.</text>
</comment>
<feature type="compositionally biased region" description="Basic and acidic residues" evidence="3">
    <location>
        <begin position="269"/>
        <end position="284"/>
    </location>
</feature>
<evidence type="ECO:0000313" key="5">
    <source>
        <dbReference type="Proteomes" id="UP001295423"/>
    </source>
</evidence>
<feature type="compositionally biased region" description="Basic and acidic residues" evidence="3">
    <location>
        <begin position="16"/>
        <end position="25"/>
    </location>
</feature>
<feature type="compositionally biased region" description="Low complexity" evidence="3">
    <location>
        <begin position="548"/>
        <end position="561"/>
    </location>
</feature>
<dbReference type="EMBL" id="CAKOGP040001814">
    <property type="protein sequence ID" value="CAJ1952965.1"/>
    <property type="molecule type" value="Genomic_DNA"/>
</dbReference>
<dbReference type="GO" id="GO:0004527">
    <property type="term" value="F:exonuclease activity"/>
    <property type="evidence" value="ECO:0007669"/>
    <property type="project" value="InterPro"/>
</dbReference>
<feature type="compositionally biased region" description="Low complexity" evidence="3">
    <location>
        <begin position="570"/>
        <end position="594"/>
    </location>
</feature>
<reference evidence="4" key="1">
    <citation type="submission" date="2023-08" db="EMBL/GenBank/DDBJ databases">
        <authorList>
            <person name="Audoor S."/>
            <person name="Bilcke G."/>
        </authorList>
    </citation>
    <scope>NUCLEOTIDE SEQUENCE</scope>
</reference>
<evidence type="ECO:0000313" key="4">
    <source>
        <dbReference type="EMBL" id="CAJ1952965.1"/>
    </source>
</evidence>
<feature type="region of interest" description="Disordered" evidence="3">
    <location>
        <begin position="1"/>
        <end position="73"/>
    </location>
</feature>
<feature type="compositionally biased region" description="Low complexity" evidence="3">
    <location>
        <begin position="55"/>
        <end position="66"/>
    </location>
</feature>
<feature type="region of interest" description="Disordered" evidence="3">
    <location>
        <begin position="400"/>
        <end position="444"/>
    </location>
</feature>